<name>A0A3L6G7B9_MAIZE</name>
<feature type="region of interest" description="Disordered" evidence="1">
    <location>
        <begin position="14"/>
        <end position="66"/>
    </location>
</feature>
<sequence>MALQRLRKREFMVCRPEAEPREAEEDGSAGAENSTRESGAGRCEEDGGGDYLYPLLPAGAKFSRRS</sequence>
<dbReference type="EMBL" id="NCVQ01000002">
    <property type="protein sequence ID" value="PWZ44477.1"/>
    <property type="molecule type" value="Genomic_DNA"/>
</dbReference>
<reference evidence="2" key="1">
    <citation type="journal article" date="2018" name="Nat. Genet.">
        <title>Extensive intraspecific gene order and gene structural variations between Mo17 and other maize genomes.</title>
        <authorList>
            <person name="Sun S."/>
            <person name="Zhou Y."/>
            <person name="Chen J."/>
            <person name="Shi J."/>
            <person name="Zhao H."/>
            <person name="Zhao H."/>
            <person name="Song W."/>
            <person name="Zhang M."/>
            <person name="Cui Y."/>
            <person name="Dong X."/>
            <person name="Liu H."/>
            <person name="Ma X."/>
            <person name="Jiao Y."/>
            <person name="Wang B."/>
            <person name="Wei X."/>
            <person name="Stein J.C."/>
            <person name="Glaubitz J.C."/>
            <person name="Lu F."/>
            <person name="Yu G."/>
            <person name="Liang C."/>
            <person name="Fengler K."/>
            <person name="Li B."/>
            <person name="Rafalski A."/>
            <person name="Schnable P.S."/>
            <person name="Ware D.H."/>
            <person name="Buckler E.S."/>
            <person name="Lai J."/>
        </authorList>
    </citation>
    <scope>NUCLEOTIDE SEQUENCE [LARGE SCALE GENOMIC DNA]</scope>
    <source>
        <tissue evidence="2">Seedling</tissue>
    </source>
</reference>
<dbReference type="Proteomes" id="UP000251960">
    <property type="component" value="Chromosome 10"/>
</dbReference>
<dbReference type="AlphaFoldDB" id="A0A3L6G7B9"/>
<comment type="caution">
    <text evidence="2">The sequence shown here is derived from an EMBL/GenBank/DDBJ whole genome shotgun (WGS) entry which is preliminary data.</text>
</comment>
<proteinExistence type="predicted"/>
<accession>A0A3L6G7B9</accession>
<evidence type="ECO:0000256" key="1">
    <source>
        <dbReference type="SAM" id="MobiDB-lite"/>
    </source>
</evidence>
<gene>
    <name evidence="2" type="ORF">Zm00014a_009252</name>
</gene>
<protein>
    <submittedName>
        <fullName evidence="2">Uncharacterized protein</fullName>
    </submittedName>
</protein>
<organism evidence="2">
    <name type="scientific">Zea mays</name>
    <name type="common">Maize</name>
    <dbReference type="NCBI Taxonomy" id="4577"/>
    <lineage>
        <taxon>Eukaryota</taxon>
        <taxon>Viridiplantae</taxon>
        <taxon>Streptophyta</taxon>
        <taxon>Embryophyta</taxon>
        <taxon>Tracheophyta</taxon>
        <taxon>Spermatophyta</taxon>
        <taxon>Magnoliopsida</taxon>
        <taxon>Liliopsida</taxon>
        <taxon>Poales</taxon>
        <taxon>Poaceae</taxon>
        <taxon>PACMAD clade</taxon>
        <taxon>Panicoideae</taxon>
        <taxon>Andropogonodae</taxon>
        <taxon>Andropogoneae</taxon>
        <taxon>Tripsacinae</taxon>
        <taxon>Zea</taxon>
    </lineage>
</organism>
<evidence type="ECO:0000313" key="2">
    <source>
        <dbReference type="EMBL" id="PWZ44477.1"/>
    </source>
</evidence>